<evidence type="ECO:0000313" key="2">
    <source>
        <dbReference type="Proteomes" id="UP000003612"/>
    </source>
</evidence>
<keyword evidence="2" id="KW-1185">Reference proteome</keyword>
<dbReference type="EMBL" id="ACRG01000001">
    <property type="protein sequence ID" value="EFV81495.1"/>
    <property type="molecule type" value="Genomic_DNA"/>
</dbReference>
<comment type="caution">
    <text evidence="1">The sequence shown here is derived from an EMBL/GenBank/DDBJ whole genome shotgun (WGS) entry which is preliminary data.</text>
</comment>
<proteinExistence type="predicted"/>
<organism evidence="1 2">
    <name type="scientific">Neisseria mucosa C102</name>
    <dbReference type="NCBI Taxonomy" id="435832"/>
    <lineage>
        <taxon>Bacteria</taxon>
        <taxon>Pseudomonadati</taxon>
        <taxon>Pseudomonadota</taxon>
        <taxon>Betaproteobacteria</taxon>
        <taxon>Neisseriales</taxon>
        <taxon>Neisseriaceae</taxon>
        <taxon>Neisseria</taxon>
    </lineage>
</organism>
<protein>
    <recommendedName>
        <fullName evidence="3">SMI1/KNR4 family protein</fullName>
    </recommendedName>
</protein>
<reference evidence="1 2" key="1">
    <citation type="submission" date="2010-12" db="EMBL/GenBank/DDBJ databases">
        <title>The Genome Sequence of Neisseria mucosa strain C102.</title>
        <authorList>
            <consortium name="The Broad Institute Genome Sequencing Platform"/>
            <person name="Earl A."/>
            <person name="Ward D."/>
            <person name="Feldgarden M."/>
            <person name="Gevers D."/>
            <person name="Sibley C.D."/>
            <person name="Field T.R."/>
            <person name="Grinwis M."/>
            <person name="Eshaghurshan C.S."/>
            <person name="Surette M."/>
            <person name="Young S.K."/>
            <person name="Zeng Q."/>
            <person name="Gargeya S."/>
            <person name="Fitzgerald M."/>
            <person name="Haas B."/>
            <person name="Abouelleil A."/>
            <person name="Alvarado L."/>
            <person name="Arachchi H.M."/>
            <person name="Berlin A."/>
            <person name="Brown A."/>
            <person name="Chapman S.B."/>
            <person name="Chen Z."/>
            <person name="Dunbar C."/>
            <person name="Freedman E."/>
            <person name="Gearin G."/>
            <person name="Gellesch M."/>
            <person name="Goldberg J."/>
            <person name="Griggs A."/>
            <person name="Gujja S."/>
            <person name="Heilman E."/>
            <person name="Heiman D."/>
            <person name="Howarth C."/>
            <person name="Larson L."/>
            <person name="Lui A."/>
            <person name="MacDonald P.J.P."/>
            <person name="Mehta T."/>
            <person name="Montmayeur A."/>
            <person name="Murphy C."/>
            <person name="Neiman D."/>
            <person name="Pearson M."/>
            <person name="Priest M."/>
            <person name="Roberts A."/>
            <person name="Saif S."/>
            <person name="Shea T."/>
            <person name="Shenoy N."/>
            <person name="Sisk P."/>
            <person name="Stolte C."/>
            <person name="Sykes S."/>
            <person name="White J."/>
            <person name="Yandava C."/>
            <person name="Nusbaum C."/>
            <person name="Birren B."/>
        </authorList>
    </citation>
    <scope>NUCLEOTIDE SEQUENCE [LARGE SCALE GENOMIC DNA]</scope>
    <source>
        <strain evidence="1 2">C102</strain>
    </source>
</reference>
<sequence>MNLKEQVELLLSQQKHPEIIKKNLDDQKLTHDVLLSLGVRPDSEFYELYTKYFLGSLIGSYSELVDPCSPDSFDGAIMAHEYWDIPKNYILFTTGEGEGGYFYNTEDNSVWDCGLGEQHLLGTDQLRHWSSFYKFMVWYLTPDES</sequence>
<dbReference type="Proteomes" id="UP000003612">
    <property type="component" value="Unassembled WGS sequence"/>
</dbReference>
<dbReference type="InterPro" id="IPR037883">
    <property type="entry name" value="Knr4/Smi1-like_sf"/>
</dbReference>
<dbReference type="RefSeq" id="WP_003745654.1">
    <property type="nucleotide sequence ID" value="NZ_GL635793.1"/>
</dbReference>
<name>A0ABP2KHJ6_NEIMU</name>
<evidence type="ECO:0000313" key="1">
    <source>
        <dbReference type="EMBL" id="EFV81495.1"/>
    </source>
</evidence>
<accession>A0ABP2KHJ6</accession>
<gene>
    <name evidence="1" type="ORF">HMPREF0604_00074</name>
</gene>
<evidence type="ECO:0008006" key="3">
    <source>
        <dbReference type="Google" id="ProtNLM"/>
    </source>
</evidence>
<dbReference type="SUPFAM" id="SSF160631">
    <property type="entry name" value="SMI1/KNR4-like"/>
    <property type="match status" value="1"/>
</dbReference>